<feature type="non-terminal residue" evidence="2">
    <location>
        <position position="332"/>
    </location>
</feature>
<gene>
    <name evidence="2" type="ORF">JKP88DRAFT_290729</name>
</gene>
<dbReference type="AlphaFoldDB" id="A0A835YUP4"/>
<evidence type="ECO:0000313" key="3">
    <source>
        <dbReference type="Proteomes" id="UP000664859"/>
    </source>
</evidence>
<evidence type="ECO:0000256" key="1">
    <source>
        <dbReference type="SAM" id="MobiDB-lite"/>
    </source>
</evidence>
<organism evidence="2 3">
    <name type="scientific">Tribonema minus</name>
    <dbReference type="NCBI Taxonomy" id="303371"/>
    <lineage>
        <taxon>Eukaryota</taxon>
        <taxon>Sar</taxon>
        <taxon>Stramenopiles</taxon>
        <taxon>Ochrophyta</taxon>
        <taxon>PX clade</taxon>
        <taxon>Xanthophyceae</taxon>
        <taxon>Tribonematales</taxon>
        <taxon>Tribonemataceae</taxon>
        <taxon>Tribonema</taxon>
    </lineage>
</organism>
<accession>A0A835YUP4</accession>
<reference evidence="2" key="1">
    <citation type="submission" date="2021-02" db="EMBL/GenBank/DDBJ databases">
        <title>First Annotated Genome of the Yellow-green Alga Tribonema minus.</title>
        <authorList>
            <person name="Mahan K.M."/>
        </authorList>
    </citation>
    <scope>NUCLEOTIDE SEQUENCE</scope>
    <source>
        <strain evidence="2">UTEX B ZZ1240</strain>
    </source>
</reference>
<dbReference type="Proteomes" id="UP000664859">
    <property type="component" value="Unassembled WGS sequence"/>
</dbReference>
<feature type="region of interest" description="Disordered" evidence="1">
    <location>
        <begin position="33"/>
        <end position="59"/>
    </location>
</feature>
<sequence length="332" mass="35949">MTPPPSPPPPPLPRRRSLCRCRRIDSTSLDDVYDATSSTTAGASRSGRHHRRRSLVTGLAKTAARTLRRRVARAKPRTHLTVAFVLIEAITLAVFLVANHRLRSVFAAAWNGVGADSIGSVHQGVTKKVAWLLKSLENVSFNRYVQVRGCARGGRAGVPLRARAVRQSPRVPTREARMRTAAWHCDGNATADGEREIMQTLRAVQTEFQVEYITLVHANATIWMSVNDAPRVGDAFDPAGAVTAAGAGGGRGVWLSARADLADMRLERAPLFRDRVSALDMAFAGGHPYETGLDGYMRWVVVPIYPPSPAQWSAPTDGTLPSGYVVVGDLGS</sequence>
<name>A0A835YUP4_9STRA</name>
<dbReference type="EMBL" id="JAFCMP010000286">
    <property type="protein sequence ID" value="KAG5181891.1"/>
    <property type="molecule type" value="Genomic_DNA"/>
</dbReference>
<comment type="caution">
    <text evidence="2">The sequence shown here is derived from an EMBL/GenBank/DDBJ whole genome shotgun (WGS) entry which is preliminary data.</text>
</comment>
<proteinExistence type="predicted"/>
<keyword evidence="3" id="KW-1185">Reference proteome</keyword>
<evidence type="ECO:0000313" key="2">
    <source>
        <dbReference type="EMBL" id="KAG5181891.1"/>
    </source>
</evidence>
<feature type="compositionally biased region" description="Low complexity" evidence="1">
    <location>
        <begin position="35"/>
        <end position="45"/>
    </location>
</feature>
<protein>
    <submittedName>
        <fullName evidence="2">Uncharacterized protein</fullName>
    </submittedName>
</protein>